<accession>A0A9P8L6H3</accession>
<dbReference type="AlphaFoldDB" id="A0A9P8L6H3"/>
<proteinExistence type="predicted"/>
<reference evidence="2" key="1">
    <citation type="submission" date="2021-03" db="EMBL/GenBank/DDBJ databases">
        <title>Comparative genomics and phylogenomic investigation of the class Geoglossomycetes provide insights into ecological specialization and systematics.</title>
        <authorList>
            <person name="Melie T."/>
            <person name="Pirro S."/>
            <person name="Miller A.N."/>
            <person name="Quandt A."/>
        </authorList>
    </citation>
    <scope>NUCLEOTIDE SEQUENCE</scope>
    <source>
        <strain evidence="2">CAQ_001_2017</strain>
    </source>
</reference>
<evidence type="ECO:0000313" key="3">
    <source>
        <dbReference type="Proteomes" id="UP000750711"/>
    </source>
</evidence>
<gene>
    <name evidence="2" type="ORF">GP486_008048</name>
</gene>
<keyword evidence="3" id="KW-1185">Reference proteome</keyword>
<sequence length="250" mass="28220">MGEPQKPEKSDDLDHLEDLKEDAQPTTIPKLSPGLPHSSTVKSDETLHRPHSEPTSSKTSRRAPIRTSTLSSSMRSQGRQTPQAQPNRLVPILPAVQPRQPSPAFSRAKLLPGWSVSPHMLSEWQLPSSHGPSPLRGQQQPQQQQPQQQQQQQQQEQHHHDKPQKQPPLSSTSAVSETPHAWDPIIIQPQPMYQYQFLTYQDQTTLVIGLLGYVERLMKECEEMRAFIHMGYNAQESDGARFNVEGYVAP</sequence>
<dbReference type="Proteomes" id="UP000750711">
    <property type="component" value="Unassembled WGS sequence"/>
</dbReference>
<organism evidence="2 3">
    <name type="scientific">Trichoglossum hirsutum</name>
    <dbReference type="NCBI Taxonomy" id="265104"/>
    <lineage>
        <taxon>Eukaryota</taxon>
        <taxon>Fungi</taxon>
        <taxon>Dikarya</taxon>
        <taxon>Ascomycota</taxon>
        <taxon>Pezizomycotina</taxon>
        <taxon>Geoglossomycetes</taxon>
        <taxon>Geoglossales</taxon>
        <taxon>Geoglossaceae</taxon>
        <taxon>Trichoglossum</taxon>
    </lineage>
</organism>
<dbReference type="EMBL" id="JAGHQM010002699">
    <property type="protein sequence ID" value="KAH0548243.1"/>
    <property type="molecule type" value="Genomic_DNA"/>
</dbReference>
<evidence type="ECO:0000256" key="1">
    <source>
        <dbReference type="SAM" id="MobiDB-lite"/>
    </source>
</evidence>
<evidence type="ECO:0000313" key="2">
    <source>
        <dbReference type="EMBL" id="KAH0548243.1"/>
    </source>
</evidence>
<feature type="compositionally biased region" description="Basic and acidic residues" evidence="1">
    <location>
        <begin position="1"/>
        <end position="23"/>
    </location>
</feature>
<protein>
    <submittedName>
        <fullName evidence="2">Uncharacterized protein</fullName>
    </submittedName>
</protein>
<feature type="compositionally biased region" description="Polar residues" evidence="1">
    <location>
        <begin position="66"/>
        <end position="86"/>
    </location>
</feature>
<name>A0A9P8L6H3_9PEZI</name>
<feature type="compositionally biased region" description="Low complexity" evidence="1">
    <location>
        <begin position="138"/>
        <end position="155"/>
    </location>
</feature>
<feature type="region of interest" description="Disordered" evidence="1">
    <location>
        <begin position="123"/>
        <end position="177"/>
    </location>
</feature>
<comment type="caution">
    <text evidence="2">The sequence shown here is derived from an EMBL/GenBank/DDBJ whole genome shotgun (WGS) entry which is preliminary data.</text>
</comment>
<feature type="compositionally biased region" description="Basic and acidic residues" evidence="1">
    <location>
        <begin position="42"/>
        <end position="52"/>
    </location>
</feature>
<feature type="region of interest" description="Disordered" evidence="1">
    <location>
        <begin position="1"/>
        <end position="104"/>
    </location>
</feature>